<dbReference type="OMA" id="GFHDTYF"/>
<dbReference type="PRINTS" id="PR00473">
    <property type="entry name" value="GALCTOKINASE"/>
</dbReference>
<evidence type="ECO:0000259" key="5">
    <source>
        <dbReference type="Pfam" id="PF08544"/>
    </source>
</evidence>
<dbReference type="EMBL" id="GG679756">
    <property type="protein sequence ID" value="EER07717.1"/>
    <property type="molecule type" value="Genomic_DNA"/>
</dbReference>
<protein>
    <submittedName>
        <fullName evidence="7">Galactokinase, putative</fullName>
    </submittedName>
</protein>
<reference evidence="7 8" key="1">
    <citation type="submission" date="2008-07" db="EMBL/GenBank/DDBJ databases">
        <authorList>
            <person name="El-Sayed N."/>
            <person name="Caler E."/>
            <person name="Inman J."/>
            <person name="Amedeo P."/>
            <person name="Hass B."/>
            <person name="Wortman J."/>
        </authorList>
    </citation>
    <scope>NUCLEOTIDE SEQUENCE [LARGE SCALE GENOMIC DNA]</scope>
    <source>
        <strain evidence="8">ATCC 50983 / TXsc</strain>
    </source>
</reference>
<evidence type="ECO:0000259" key="6">
    <source>
        <dbReference type="Pfam" id="PF10509"/>
    </source>
</evidence>
<dbReference type="Gene3D" id="1.20.1440.340">
    <property type="match status" value="1"/>
</dbReference>
<dbReference type="InterPro" id="IPR019741">
    <property type="entry name" value="Galactokinase_CS"/>
</dbReference>
<feature type="domain" description="Galactokinase N-terminal" evidence="6">
    <location>
        <begin position="11"/>
        <end position="59"/>
    </location>
</feature>
<dbReference type="Pfam" id="PF08544">
    <property type="entry name" value="GHMP_kinases_C"/>
    <property type="match status" value="1"/>
</dbReference>
<dbReference type="AlphaFoldDB" id="C5L690"/>
<dbReference type="PIRSF" id="PIRSF000530">
    <property type="entry name" value="Galactokinase"/>
    <property type="match status" value="1"/>
</dbReference>
<dbReference type="PANTHER" id="PTHR10457:SF7">
    <property type="entry name" value="GALACTOKINASE-RELATED"/>
    <property type="match status" value="1"/>
</dbReference>
<keyword evidence="3" id="KW-0067">ATP-binding</keyword>
<dbReference type="Pfam" id="PF10509">
    <property type="entry name" value="GalKase_gal_bdg"/>
    <property type="match status" value="1"/>
</dbReference>
<dbReference type="Pfam" id="PF00288">
    <property type="entry name" value="GHMP_kinases_N"/>
    <property type="match status" value="1"/>
</dbReference>
<dbReference type="InParanoid" id="C5L690"/>
<sequence length="460" mass="49585">MSSLVDDVKAAYTNDFPGASPKVVVRSPGRVNLIGEHVDYNGFGVLPCAIEKYTVIAAGLSQEGASDLLSLRHTNEEEFTPKVITALPNTTPIPVHHWTNYILAAYMGLRERLGPEALPTGRSIQMVVTGDLPRAAGVSSSSSLVVAAVLSILGVFGLENNLTRLELASVCASCERFVGTAGGGMDQAAILLSKRDSATHITFTPVLKAEPVPLPQGSQFIVANSLVSSAKAETAPFRYNKRVFECRIAAYMVHIGLGLEERLIRDICTYTFADLMNNAGITDLLQMLTKCESILPKGPQTRDQISAVVPQSVIDRLLDHRCGRSVWDLNDDFHLLDRTRHVYTEANRVLTFAAGGKSLVDLGLMLTASHKSCSGDYDCSCSELDDLVNCFLKAGAVGARLTGAGWGGCVVAMIREGESEKVMTAVRESYYDKRGLAGTDDVMFAFDPADGARIFYLPQA</sequence>
<dbReference type="GO" id="GO:0005829">
    <property type="term" value="C:cytosol"/>
    <property type="evidence" value="ECO:0007669"/>
    <property type="project" value="TreeGrafter"/>
</dbReference>
<comment type="similarity">
    <text evidence="1">Belongs to the GHMP kinase family. GalK subfamily.</text>
</comment>
<proteinExistence type="inferred from homology"/>
<dbReference type="InterPro" id="IPR006204">
    <property type="entry name" value="GHMP_kinase_N_dom"/>
</dbReference>
<dbReference type="InterPro" id="IPR014721">
    <property type="entry name" value="Ribsml_uS5_D2-typ_fold_subgr"/>
</dbReference>
<feature type="domain" description="GHMP kinase C-terminal" evidence="5">
    <location>
        <begin position="358"/>
        <end position="431"/>
    </location>
</feature>
<dbReference type="InterPro" id="IPR020568">
    <property type="entry name" value="Ribosomal_Su5_D2-typ_SF"/>
</dbReference>
<dbReference type="Proteomes" id="UP000007800">
    <property type="component" value="Unassembled WGS sequence"/>
</dbReference>
<dbReference type="RefSeq" id="XP_002775901.1">
    <property type="nucleotide sequence ID" value="XM_002775855.1"/>
</dbReference>
<evidence type="ECO:0000313" key="8">
    <source>
        <dbReference type="Proteomes" id="UP000007800"/>
    </source>
</evidence>
<dbReference type="OrthoDB" id="187738at2759"/>
<evidence type="ECO:0000259" key="4">
    <source>
        <dbReference type="Pfam" id="PF00288"/>
    </source>
</evidence>
<evidence type="ECO:0000313" key="7">
    <source>
        <dbReference type="EMBL" id="EER07717.1"/>
    </source>
</evidence>
<dbReference type="SUPFAM" id="SSF54211">
    <property type="entry name" value="Ribosomal protein S5 domain 2-like"/>
    <property type="match status" value="1"/>
</dbReference>
<keyword evidence="2" id="KW-0547">Nucleotide-binding</keyword>
<dbReference type="PANTHER" id="PTHR10457">
    <property type="entry name" value="MEVALONATE KINASE/GALACTOKINASE"/>
    <property type="match status" value="1"/>
</dbReference>
<evidence type="ECO:0000256" key="3">
    <source>
        <dbReference type="ARBA" id="ARBA00022840"/>
    </source>
</evidence>
<keyword evidence="8" id="KW-1185">Reference proteome</keyword>
<gene>
    <name evidence="7" type="ORF">Pmar_PMAR029006</name>
</gene>
<accession>C5L690</accession>
<evidence type="ECO:0000256" key="1">
    <source>
        <dbReference type="ARBA" id="ARBA00006566"/>
    </source>
</evidence>
<dbReference type="InterPro" id="IPR036554">
    <property type="entry name" value="GHMP_kinase_C_sf"/>
</dbReference>
<feature type="domain" description="GHMP kinase N-terminal" evidence="4">
    <location>
        <begin position="100"/>
        <end position="193"/>
    </location>
</feature>
<dbReference type="PRINTS" id="PR00959">
    <property type="entry name" value="MEVGALKINASE"/>
</dbReference>
<dbReference type="GO" id="GO:0004335">
    <property type="term" value="F:galactokinase activity"/>
    <property type="evidence" value="ECO:0007669"/>
    <property type="project" value="InterPro"/>
</dbReference>
<name>C5L690_PERM5</name>
<dbReference type="InterPro" id="IPR019539">
    <property type="entry name" value="GalKase_N"/>
</dbReference>
<dbReference type="GO" id="GO:0005524">
    <property type="term" value="F:ATP binding"/>
    <property type="evidence" value="ECO:0007669"/>
    <property type="project" value="UniProtKB-KW"/>
</dbReference>
<dbReference type="InterPro" id="IPR013750">
    <property type="entry name" value="GHMP_kinase_C_dom"/>
</dbReference>
<dbReference type="InterPro" id="IPR006206">
    <property type="entry name" value="Mevalonate/galactokinase"/>
</dbReference>
<dbReference type="Gene3D" id="3.30.70.3170">
    <property type="match status" value="1"/>
</dbReference>
<keyword evidence="7" id="KW-0808">Transferase</keyword>
<dbReference type="InterPro" id="IPR000705">
    <property type="entry name" value="Galactokinase"/>
</dbReference>
<dbReference type="PROSITE" id="PS00106">
    <property type="entry name" value="GALACTOKINASE"/>
    <property type="match status" value="1"/>
</dbReference>
<keyword evidence="7" id="KW-0418">Kinase</keyword>
<dbReference type="SUPFAM" id="SSF55060">
    <property type="entry name" value="GHMP Kinase, C-terminal domain"/>
    <property type="match status" value="1"/>
</dbReference>
<dbReference type="GO" id="GO:0006012">
    <property type="term" value="P:galactose metabolic process"/>
    <property type="evidence" value="ECO:0007669"/>
    <property type="project" value="InterPro"/>
</dbReference>
<dbReference type="NCBIfam" id="TIGR00131">
    <property type="entry name" value="gal_kin"/>
    <property type="match status" value="1"/>
</dbReference>
<dbReference type="Gene3D" id="3.30.230.10">
    <property type="match status" value="1"/>
</dbReference>
<evidence type="ECO:0000256" key="2">
    <source>
        <dbReference type="ARBA" id="ARBA00022741"/>
    </source>
</evidence>
<organism evidence="8">
    <name type="scientific">Perkinsus marinus (strain ATCC 50983 / TXsc)</name>
    <dbReference type="NCBI Taxonomy" id="423536"/>
    <lineage>
        <taxon>Eukaryota</taxon>
        <taxon>Sar</taxon>
        <taxon>Alveolata</taxon>
        <taxon>Perkinsozoa</taxon>
        <taxon>Perkinsea</taxon>
        <taxon>Perkinsida</taxon>
        <taxon>Perkinsidae</taxon>
        <taxon>Perkinsus</taxon>
    </lineage>
</organism>
<dbReference type="GeneID" id="9042437"/>